<keyword evidence="1" id="KW-1133">Transmembrane helix</keyword>
<dbReference type="RefSeq" id="XP_025557951.1">
    <property type="nucleotide sequence ID" value="XM_025701758.1"/>
</dbReference>
<feature type="transmembrane region" description="Helical" evidence="1">
    <location>
        <begin position="28"/>
        <end position="46"/>
    </location>
</feature>
<gene>
    <name evidence="2" type="ORF">BO88DRAFT_183195</name>
</gene>
<keyword evidence="1" id="KW-0472">Membrane</keyword>
<dbReference type="EMBL" id="KZ821645">
    <property type="protein sequence ID" value="PYH64157.1"/>
    <property type="molecule type" value="Genomic_DNA"/>
</dbReference>
<dbReference type="Proteomes" id="UP000248405">
    <property type="component" value="Unassembled WGS sequence"/>
</dbReference>
<name>A0A319AUW7_ASPVC</name>
<accession>A0A319AUW7</accession>
<sequence length="86" mass="9793">MKVYGCIGSMMRGNQGKLTFGGLMSSKMLYHILLLLLFGLVSPLSLPPSLSSLPSLLFFLVQSVDTRYCCNFFFLVYYYYILQGWV</sequence>
<evidence type="ECO:0000313" key="3">
    <source>
        <dbReference type="Proteomes" id="UP000248405"/>
    </source>
</evidence>
<protein>
    <submittedName>
        <fullName evidence="2">Uncharacterized protein</fullName>
    </submittedName>
</protein>
<keyword evidence="3" id="KW-1185">Reference proteome</keyword>
<dbReference type="GeneID" id="37206350"/>
<proteinExistence type="predicted"/>
<reference evidence="2" key="1">
    <citation type="submission" date="2016-12" db="EMBL/GenBank/DDBJ databases">
        <title>The genomes of Aspergillus section Nigri reveals drivers in fungal speciation.</title>
        <authorList>
            <consortium name="DOE Joint Genome Institute"/>
            <person name="Vesth T.C."/>
            <person name="Nybo J."/>
            <person name="Theobald S."/>
            <person name="Brandl J."/>
            <person name="Frisvad J.C."/>
            <person name="Nielsen K.F."/>
            <person name="Lyhne E.K."/>
            <person name="Kogle M.E."/>
            <person name="Kuo A."/>
            <person name="Riley R."/>
            <person name="Clum A."/>
            <person name="Nolan M."/>
            <person name="Lipzen A."/>
            <person name="Salamov A."/>
            <person name="Henrissat B."/>
            <person name="Wiebenga A."/>
            <person name="De Vries R.P."/>
            <person name="Grigoriev I.V."/>
            <person name="Mortensen U.H."/>
            <person name="Andersen M.R."/>
            <person name="Baker S.E."/>
        </authorList>
    </citation>
    <scope>NUCLEOTIDE SEQUENCE [LARGE SCALE GENOMIC DNA]</scope>
    <source>
        <strain evidence="2">CBS 113365</strain>
    </source>
</reference>
<dbReference type="AlphaFoldDB" id="A0A319AUW7"/>
<keyword evidence="1" id="KW-0812">Transmembrane</keyword>
<feature type="transmembrane region" description="Helical" evidence="1">
    <location>
        <begin position="58"/>
        <end position="80"/>
    </location>
</feature>
<organism evidence="2 3">
    <name type="scientific">Aspergillus vadensis (strain CBS 113365 / IMI 142717 / IBT 24658)</name>
    <dbReference type="NCBI Taxonomy" id="1448311"/>
    <lineage>
        <taxon>Eukaryota</taxon>
        <taxon>Fungi</taxon>
        <taxon>Dikarya</taxon>
        <taxon>Ascomycota</taxon>
        <taxon>Pezizomycotina</taxon>
        <taxon>Eurotiomycetes</taxon>
        <taxon>Eurotiomycetidae</taxon>
        <taxon>Eurotiales</taxon>
        <taxon>Aspergillaceae</taxon>
        <taxon>Aspergillus</taxon>
        <taxon>Aspergillus subgen. Circumdati</taxon>
    </lineage>
</organism>
<evidence type="ECO:0000313" key="2">
    <source>
        <dbReference type="EMBL" id="PYH64157.1"/>
    </source>
</evidence>
<evidence type="ECO:0000256" key="1">
    <source>
        <dbReference type="SAM" id="Phobius"/>
    </source>
</evidence>